<dbReference type="EMBL" id="CP029600">
    <property type="protein sequence ID" value="AWO01825.1"/>
    <property type="molecule type" value="Genomic_DNA"/>
</dbReference>
<sequence length="682" mass="77454">MFSHSLNRIKRTGLTTAVGEDDARKIMVVNSFSFLTALLCTFCGVSLSVISGYWMILYTAMAFVCGFLSILLFNYRGRFATAKFGLQFVFCSVMLYYGCLFGESTQVHFLGLFLIGVPLLICSRKEHALRCLCLAMPLLTLFLLETNYYYQVLTPMEMDRNTTYMFRWLIMTVVVILNFMVITFHQQNISNLLHRLHRRHESLKRRNQVVLQKENELKAANRMLEHYNEKLEWEVEQRTGELKANNLIQEKMLVDLNRSMDQLREKDAELESYVRELETLKASLVKARDEAERANTAKSVFLRELSHEIRNPLNAIIGISYLLLNDQHNRNKIPLSIVNYIENISTSGHNLLEIINNVLELARIEAGKTDNICETPFVLQEWVQSVASVYQHAARLKEVSIHVQVDHKLPAQLLGDRVHLTQVVNNLLANAIKFTPAHKKVTLSCFREGADAWCIRVTDEGEGIPGEKQALIFQPFEQADASIHRRFGGTGLGLTISKRIAELLGGQIAVWSQQGLGTSFTVTLPLRQGIAAQLPGGEPAATGEKRPQANKKVLLMEDSAVNRMVMQEFFQYLGLPLLMADNGEEGLQMARRQLPDMIILDMHMPRLDGREVIRAIRQDAVLQHVPVIVISADAFREQQELALREGVNEYIIKPVQFDELRRVIDKYFSSAVLDEALAEGAC</sequence>
<keyword evidence="3 6" id="KW-0597">Phosphoprotein</keyword>
<name>A0ABM6WD58_9BACT</name>
<dbReference type="InterPro" id="IPR001789">
    <property type="entry name" value="Sig_transdc_resp-reg_receiver"/>
</dbReference>
<evidence type="ECO:0000313" key="12">
    <source>
        <dbReference type="Proteomes" id="UP000246099"/>
    </source>
</evidence>
<dbReference type="Pfam" id="PF02518">
    <property type="entry name" value="HATPase_c"/>
    <property type="match status" value="1"/>
</dbReference>
<dbReference type="PROSITE" id="PS50109">
    <property type="entry name" value="HIS_KIN"/>
    <property type="match status" value="1"/>
</dbReference>
<feature type="coiled-coil region" evidence="7">
    <location>
        <begin position="256"/>
        <end position="297"/>
    </location>
</feature>
<dbReference type="Pfam" id="PF00072">
    <property type="entry name" value="Response_reg"/>
    <property type="match status" value="1"/>
</dbReference>
<evidence type="ECO:0000313" key="11">
    <source>
        <dbReference type="EMBL" id="AWO01825.1"/>
    </source>
</evidence>
<gene>
    <name evidence="11" type="ORF">DLD77_09010</name>
</gene>
<dbReference type="Gene3D" id="3.40.50.2300">
    <property type="match status" value="1"/>
</dbReference>
<dbReference type="SUPFAM" id="SSF52172">
    <property type="entry name" value="CheY-like"/>
    <property type="match status" value="1"/>
</dbReference>
<dbReference type="InterPro" id="IPR036890">
    <property type="entry name" value="HATPase_C_sf"/>
</dbReference>
<dbReference type="PRINTS" id="PR00344">
    <property type="entry name" value="BCTRLSENSOR"/>
</dbReference>
<dbReference type="SUPFAM" id="SSF55874">
    <property type="entry name" value="ATPase domain of HSP90 chaperone/DNA topoisomerase II/histidine kinase"/>
    <property type="match status" value="1"/>
</dbReference>
<dbReference type="SMART" id="SM00388">
    <property type="entry name" value="HisKA"/>
    <property type="match status" value="1"/>
</dbReference>
<feature type="domain" description="Histidine kinase" evidence="9">
    <location>
        <begin position="304"/>
        <end position="528"/>
    </location>
</feature>
<dbReference type="RefSeq" id="WP_119078034.1">
    <property type="nucleotide sequence ID" value="NZ_CP029600.1"/>
</dbReference>
<keyword evidence="12" id="KW-1185">Reference proteome</keyword>
<evidence type="ECO:0000259" key="9">
    <source>
        <dbReference type="PROSITE" id="PS50109"/>
    </source>
</evidence>
<evidence type="ECO:0000256" key="4">
    <source>
        <dbReference type="ARBA" id="ARBA00022679"/>
    </source>
</evidence>
<dbReference type="InterPro" id="IPR004358">
    <property type="entry name" value="Sig_transdc_His_kin-like_C"/>
</dbReference>
<proteinExistence type="predicted"/>
<dbReference type="InterPro" id="IPR011006">
    <property type="entry name" value="CheY-like_superfamily"/>
</dbReference>
<keyword evidence="4" id="KW-0808">Transferase</keyword>
<comment type="catalytic activity">
    <reaction evidence="1">
        <text>ATP + protein L-histidine = ADP + protein N-phospho-L-histidine.</text>
        <dbReference type="EC" id="2.7.13.3"/>
    </reaction>
</comment>
<dbReference type="EC" id="2.7.13.3" evidence="2"/>
<dbReference type="CDD" id="cd16922">
    <property type="entry name" value="HATPase_EvgS-ArcB-TorS-like"/>
    <property type="match status" value="1"/>
</dbReference>
<protein>
    <recommendedName>
        <fullName evidence="2">histidine kinase</fullName>
        <ecNumber evidence="2">2.7.13.3</ecNumber>
    </recommendedName>
</protein>
<dbReference type="CDD" id="cd17546">
    <property type="entry name" value="REC_hyHK_CKI1_RcsC-like"/>
    <property type="match status" value="1"/>
</dbReference>
<dbReference type="SMART" id="SM00387">
    <property type="entry name" value="HATPase_c"/>
    <property type="match status" value="1"/>
</dbReference>
<dbReference type="Pfam" id="PF00512">
    <property type="entry name" value="HisKA"/>
    <property type="match status" value="1"/>
</dbReference>
<evidence type="ECO:0000256" key="7">
    <source>
        <dbReference type="SAM" id="Coils"/>
    </source>
</evidence>
<dbReference type="InterPro" id="IPR003594">
    <property type="entry name" value="HATPase_dom"/>
</dbReference>
<evidence type="ECO:0000256" key="1">
    <source>
        <dbReference type="ARBA" id="ARBA00000085"/>
    </source>
</evidence>
<keyword evidence="8" id="KW-0812">Transmembrane</keyword>
<feature type="modified residue" description="4-aspartylphosphate" evidence="6">
    <location>
        <position position="601"/>
    </location>
</feature>
<organism evidence="11 12">
    <name type="scientific">Chitinophaga alhagiae</name>
    <dbReference type="NCBI Taxonomy" id="2203219"/>
    <lineage>
        <taxon>Bacteria</taxon>
        <taxon>Pseudomonadati</taxon>
        <taxon>Bacteroidota</taxon>
        <taxon>Chitinophagia</taxon>
        <taxon>Chitinophagales</taxon>
        <taxon>Chitinophagaceae</taxon>
        <taxon>Chitinophaga</taxon>
    </lineage>
</organism>
<dbReference type="PANTHER" id="PTHR43047">
    <property type="entry name" value="TWO-COMPONENT HISTIDINE PROTEIN KINASE"/>
    <property type="match status" value="1"/>
</dbReference>
<keyword evidence="7" id="KW-0175">Coiled coil</keyword>
<dbReference type="SUPFAM" id="SSF47384">
    <property type="entry name" value="Homodimeric domain of signal transducing histidine kinase"/>
    <property type="match status" value="1"/>
</dbReference>
<keyword evidence="5" id="KW-0418">Kinase</keyword>
<keyword evidence="8" id="KW-1133">Transmembrane helix</keyword>
<dbReference type="Gene3D" id="3.30.565.10">
    <property type="entry name" value="Histidine kinase-like ATPase, C-terminal domain"/>
    <property type="match status" value="1"/>
</dbReference>
<feature type="transmembrane region" description="Helical" evidence="8">
    <location>
        <begin position="164"/>
        <end position="185"/>
    </location>
</feature>
<dbReference type="Gene3D" id="1.10.287.130">
    <property type="match status" value="1"/>
</dbReference>
<evidence type="ECO:0000256" key="2">
    <source>
        <dbReference type="ARBA" id="ARBA00012438"/>
    </source>
</evidence>
<evidence type="ECO:0000256" key="5">
    <source>
        <dbReference type="ARBA" id="ARBA00022777"/>
    </source>
</evidence>
<dbReference type="PROSITE" id="PS50110">
    <property type="entry name" value="RESPONSE_REGULATORY"/>
    <property type="match status" value="1"/>
</dbReference>
<dbReference type="SMART" id="SM00448">
    <property type="entry name" value="REC"/>
    <property type="match status" value="1"/>
</dbReference>
<keyword evidence="8" id="KW-0472">Membrane</keyword>
<evidence type="ECO:0000259" key="10">
    <source>
        <dbReference type="PROSITE" id="PS50110"/>
    </source>
</evidence>
<feature type="transmembrane region" description="Helical" evidence="8">
    <location>
        <begin position="32"/>
        <end position="50"/>
    </location>
</feature>
<dbReference type="InterPro" id="IPR003661">
    <property type="entry name" value="HisK_dim/P_dom"/>
</dbReference>
<feature type="transmembrane region" description="Helical" evidence="8">
    <location>
        <begin position="80"/>
        <end position="98"/>
    </location>
</feature>
<dbReference type="Proteomes" id="UP000246099">
    <property type="component" value="Chromosome"/>
</dbReference>
<accession>A0ABM6WD58</accession>
<feature type="transmembrane region" description="Helical" evidence="8">
    <location>
        <begin position="128"/>
        <end position="144"/>
    </location>
</feature>
<dbReference type="CDD" id="cd00082">
    <property type="entry name" value="HisKA"/>
    <property type="match status" value="1"/>
</dbReference>
<evidence type="ECO:0000256" key="3">
    <source>
        <dbReference type="ARBA" id="ARBA00022553"/>
    </source>
</evidence>
<evidence type="ECO:0000256" key="6">
    <source>
        <dbReference type="PROSITE-ProRule" id="PRU00169"/>
    </source>
</evidence>
<dbReference type="InterPro" id="IPR036097">
    <property type="entry name" value="HisK_dim/P_sf"/>
</dbReference>
<reference evidence="11 12" key="1">
    <citation type="submission" date="2018-05" db="EMBL/GenBank/DDBJ databases">
        <title>Chitinophaga sp. nov., isolated from rhizosphere soil of Alhagi.</title>
        <authorList>
            <person name="Liu Y."/>
        </authorList>
    </citation>
    <scope>NUCLEOTIDE SEQUENCE [LARGE SCALE GENOMIC DNA]</scope>
    <source>
        <strain evidence="11 12">T22</strain>
    </source>
</reference>
<dbReference type="InterPro" id="IPR005467">
    <property type="entry name" value="His_kinase_dom"/>
</dbReference>
<evidence type="ECO:0000256" key="8">
    <source>
        <dbReference type="SAM" id="Phobius"/>
    </source>
</evidence>
<feature type="domain" description="Response regulatory" evidence="10">
    <location>
        <begin position="552"/>
        <end position="668"/>
    </location>
</feature>
<feature type="transmembrane region" description="Helical" evidence="8">
    <location>
        <begin position="56"/>
        <end position="73"/>
    </location>
</feature>